<evidence type="ECO:0000313" key="3">
    <source>
        <dbReference type="Proteomes" id="UP000712600"/>
    </source>
</evidence>
<comment type="caution">
    <text evidence="2">The sequence shown here is derived from an EMBL/GenBank/DDBJ whole genome shotgun (WGS) entry which is preliminary data.</text>
</comment>
<protein>
    <submittedName>
        <fullName evidence="2">Uncharacterized protein</fullName>
    </submittedName>
</protein>
<proteinExistence type="predicted"/>
<name>A0A8S9Q2P6_BRACR</name>
<organism evidence="2 3">
    <name type="scientific">Brassica cretica</name>
    <name type="common">Mustard</name>
    <dbReference type="NCBI Taxonomy" id="69181"/>
    <lineage>
        <taxon>Eukaryota</taxon>
        <taxon>Viridiplantae</taxon>
        <taxon>Streptophyta</taxon>
        <taxon>Embryophyta</taxon>
        <taxon>Tracheophyta</taxon>
        <taxon>Spermatophyta</taxon>
        <taxon>Magnoliopsida</taxon>
        <taxon>eudicotyledons</taxon>
        <taxon>Gunneridae</taxon>
        <taxon>Pentapetalae</taxon>
        <taxon>rosids</taxon>
        <taxon>malvids</taxon>
        <taxon>Brassicales</taxon>
        <taxon>Brassicaceae</taxon>
        <taxon>Brassiceae</taxon>
        <taxon>Brassica</taxon>
    </lineage>
</organism>
<feature type="compositionally biased region" description="Low complexity" evidence="1">
    <location>
        <begin position="72"/>
        <end position="85"/>
    </location>
</feature>
<dbReference type="EMBL" id="QGKX02001347">
    <property type="protein sequence ID" value="KAF3524946.1"/>
    <property type="molecule type" value="Genomic_DNA"/>
</dbReference>
<accession>A0A8S9Q2P6</accession>
<gene>
    <name evidence="2" type="ORF">F2Q69_00047649</name>
</gene>
<dbReference type="AlphaFoldDB" id="A0A8S9Q2P6"/>
<evidence type="ECO:0000313" key="2">
    <source>
        <dbReference type="EMBL" id="KAF3524946.1"/>
    </source>
</evidence>
<dbReference type="Proteomes" id="UP000712600">
    <property type="component" value="Unassembled WGS sequence"/>
</dbReference>
<sequence>MISWSKRTSWIDRGIQLGRSRAGPVQFGEQPSWINHEIQLGRSPSWIDHGIQLGRSPSWTSLVRQTAELDRPSNPSSPRPGSSSPEIVSNSLLFRLDRRCRWNFTI</sequence>
<evidence type="ECO:0000256" key="1">
    <source>
        <dbReference type="SAM" id="MobiDB-lite"/>
    </source>
</evidence>
<reference evidence="2" key="1">
    <citation type="submission" date="2019-12" db="EMBL/GenBank/DDBJ databases">
        <title>Genome sequencing and annotation of Brassica cretica.</title>
        <authorList>
            <person name="Studholme D.J."/>
            <person name="Sarris P."/>
        </authorList>
    </citation>
    <scope>NUCLEOTIDE SEQUENCE</scope>
    <source>
        <strain evidence="2">PFS-109/04</strain>
        <tissue evidence="2">Leaf</tissue>
    </source>
</reference>
<feature type="region of interest" description="Disordered" evidence="1">
    <location>
        <begin position="65"/>
        <end position="87"/>
    </location>
</feature>